<gene>
    <name evidence="11" type="ORF">P167DRAFT_518890</name>
</gene>
<name>A0A3N4KXC9_9PEZI</name>
<organism evidence="11 12">
    <name type="scientific">Morchella conica CCBAS932</name>
    <dbReference type="NCBI Taxonomy" id="1392247"/>
    <lineage>
        <taxon>Eukaryota</taxon>
        <taxon>Fungi</taxon>
        <taxon>Dikarya</taxon>
        <taxon>Ascomycota</taxon>
        <taxon>Pezizomycotina</taxon>
        <taxon>Pezizomycetes</taxon>
        <taxon>Pezizales</taxon>
        <taxon>Morchellaceae</taxon>
        <taxon>Morchella</taxon>
    </lineage>
</organism>
<dbReference type="GO" id="GO:0005874">
    <property type="term" value="C:microtubule"/>
    <property type="evidence" value="ECO:0007669"/>
    <property type="project" value="UniProtKB-KW"/>
</dbReference>
<dbReference type="InterPro" id="IPR003583">
    <property type="entry name" value="Hlx-hairpin-Hlx_DNA-bd_motif"/>
</dbReference>
<feature type="domain" description="Kinesin motor" evidence="10">
    <location>
        <begin position="6"/>
        <end position="331"/>
    </location>
</feature>
<dbReference type="InterPro" id="IPR010994">
    <property type="entry name" value="RuvA_2-like"/>
</dbReference>
<feature type="compositionally biased region" description="Polar residues" evidence="9">
    <location>
        <begin position="406"/>
        <end position="420"/>
    </location>
</feature>
<dbReference type="InterPro" id="IPR027417">
    <property type="entry name" value="P-loop_NTPase"/>
</dbReference>
<evidence type="ECO:0000256" key="9">
    <source>
        <dbReference type="SAM" id="MobiDB-lite"/>
    </source>
</evidence>
<keyword evidence="8" id="KW-0067">ATP-binding</keyword>
<feature type="binding site" evidence="8">
    <location>
        <begin position="86"/>
        <end position="93"/>
    </location>
    <ligand>
        <name>ATP</name>
        <dbReference type="ChEBI" id="CHEBI:30616"/>
    </ligand>
</feature>
<proteinExistence type="inferred from homology"/>
<dbReference type="Proteomes" id="UP000277580">
    <property type="component" value="Unassembled WGS sequence"/>
</dbReference>
<feature type="region of interest" description="Disordered" evidence="9">
    <location>
        <begin position="392"/>
        <end position="420"/>
    </location>
</feature>
<evidence type="ECO:0000256" key="8">
    <source>
        <dbReference type="PROSITE-ProRule" id="PRU00283"/>
    </source>
</evidence>
<evidence type="ECO:0000256" key="7">
    <source>
        <dbReference type="ARBA" id="ARBA00045288"/>
    </source>
</evidence>
<dbReference type="SUPFAM" id="SSF47781">
    <property type="entry name" value="RuvA domain 2-like"/>
    <property type="match status" value="1"/>
</dbReference>
<dbReference type="SMART" id="SM00129">
    <property type="entry name" value="KISc"/>
    <property type="match status" value="1"/>
</dbReference>
<keyword evidence="6 8" id="KW-0505">Motor protein</keyword>
<dbReference type="GO" id="GO:0008017">
    <property type="term" value="F:microtubule binding"/>
    <property type="evidence" value="ECO:0007669"/>
    <property type="project" value="InterPro"/>
</dbReference>
<dbReference type="STRING" id="1392247.A0A3N4KXC9"/>
<dbReference type="PRINTS" id="PR00380">
    <property type="entry name" value="KINESINHEAVY"/>
</dbReference>
<dbReference type="CDD" id="cd00106">
    <property type="entry name" value="KISc"/>
    <property type="match status" value="1"/>
</dbReference>
<dbReference type="GO" id="GO:0005875">
    <property type="term" value="C:microtubule associated complex"/>
    <property type="evidence" value="ECO:0007669"/>
    <property type="project" value="TreeGrafter"/>
</dbReference>
<sequence>MSTSNNVRIIARVRPLLKNEIEKDIVVRTEGTAISMPNPKNENENFTFPFNAVHDSESDQSQLFSEVSPTIKHLFKGNDVTIFAYGATGSGKTYTMRGQKSATERGIIPRLLNAIYRRGKELERKSEGEITMTATMSYYEIYNDKVFDLFMAPEKRTPSGLSLRDNAGKTVVVGLTEKEISSLKEFETLYDKANNNRSTSATKLNAHSSRSHAIICVRVAISNRDTGETRTGTVSCIDLAGSEDNRRTCNDKERMIESASINKSLFVLAQCVEAMTKKQNRIPYRESKMTRILSLGQNNGLTVMILNLAPTKAFHMDTLSALNFANRAKKIELKQAETDYTPAATYSNRQPLPALLSKEPTRAFGTAKTNTTQHIPRPSLAEKSLKATRAPLAAKPAKPLHKPASSGITKNRQTDSRMSTHLSSANIADIVEKKVEEILAARALESAKSPPPVSADVSFDFSRRLELLEKKLEKKADARAEGLTYILLAKQHTARGENFSALKMYELAQTYFPDNPKIMKKIAALRGKKNSGMSTAINILSRKEDETSIMDIEGGEIKTSDVKEELYTKETHAPPPPMPVKKAFAVFTDNDRVDAVTNWKEEQDEQDEQDEHVHNNDLMDTDYIPPADVQQTPRTQSLLKIINSEDVAQIMKLRGVGKKRAESLAQHVRGRREAAIDDDEDFGFKDLEELGMIRGIGQGMVENMRNSLVA</sequence>
<keyword evidence="5" id="KW-0175">Coiled coil</keyword>
<evidence type="ECO:0000313" key="12">
    <source>
        <dbReference type="Proteomes" id="UP000277580"/>
    </source>
</evidence>
<dbReference type="InterPro" id="IPR036961">
    <property type="entry name" value="Kinesin_motor_dom_sf"/>
</dbReference>
<dbReference type="SUPFAM" id="SSF52540">
    <property type="entry name" value="P-loop containing nucleoside triphosphate hydrolases"/>
    <property type="match status" value="1"/>
</dbReference>
<dbReference type="EMBL" id="ML119114">
    <property type="protein sequence ID" value="RPB15204.1"/>
    <property type="molecule type" value="Genomic_DNA"/>
</dbReference>
<dbReference type="GO" id="GO:0007052">
    <property type="term" value="P:mitotic spindle organization"/>
    <property type="evidence" value="ECO:0007669"/>
    <property type="project" value="TreeGrafter"/>
</dbReference>
<accession>A0A3N4KXC9</accession>
<keyword evidence="8" id="KW-0547">Nucleotide-binding</keyword>
<dbReference type="InParanoid" id="A0A3N4KXC9"/>
<dbReference type="GO" id="GO:0007018">
    <property type="term" value="P:microtubule-based movement"/>
    <property type="evidence" value="ECO:0007669"/>
    <property type="project" value="InterPro"/>
</dbReference>
<evidence type="ECO:0000313" key="11">
    <source>
        <dbReference type="EMBL" id="RPB15204.1"/>
    </source>
</evidence>
<keyword evidence="3" id="KW-0597">Phosphoprotein</keyword>
<dbReference type="GO" id="GO:0006281">
    <property type="term" value="P:DNA repair"/>
    <property type="evidence" value="ECO:0007669"/>
    <property type="project" value="InterPro"/>
</dbReference>
<dbReference type="SMART" id="SM00278">
    <property type="entry name" value="HhH1"/>
    <property type="match status" value="2"/>
</dbReference>
<keyword evidence="12" id="KW-1185">Reference proteome</keyword>
<dbReference type="Pfam" id="PF00225">
    <property type="entry name" value="Kinesin"/>
    <property type="match status" value="1"/>
</dbReference>
<keyword evidence="2" id="KW-1017">Isopeptide bond</keyword>
<keyword evidence="4" id="KW-0493">Microtubule</keyword>
<dbReference type="GO" id="GO:0003677">
    <property type="term" value="F:DNA binding"/>
    <property type="evidence" value="ECO:0007669"/>
    <property type="project" value="InterPro"/>
</dbReference>
<evidence type="ECO:0000256" key="3">
    <source>
        <dbReference type="ARBA" id="ARBA00022553"/>
    </source>
</evidence>
<dbReference type="PROSITE" id="PS50067">
    <property type="entry name" value="KINESIN_MOTOR_2"/>
    <property type="match status" value="1"/>
</dbReference>
<dbReference type="InterPro" id="IPR027640">
    <property type="entry name" value="Kinesin-like_fam"/>
</dbReference>
<dbReference type="InterPro" id="IPR001752">
    <property type="entry name" value="Kinesin_motor_dom"/>
</dbReference>
<dbReference type="PANTHER" id="PTHR47969">
    <property type="entry name" value="CHROMOSOME-ASSOCIATED KINESIN KIF4A-RELATED"/>
    <property type="match status" value="1"/>
</dbReference>
<dbReference type="AlphaFoldDB" id="A0A3N4KXC9"/>
<comment type="function">
    <text evidence="7">Kinesin family member that is involved in spindle formation and the movements of chromosomes during mitosis and meiosis. Binds to microtubules and to DNA. Plays a role in congression of laterally attached chromosomes in NDC80-depleted cells.</text>
</comment>
<protein>
    <recommendedName>
        <fullName evidence="1">Kinesin-like protein KIF22</fullName>
    </recommendedName>
</protein>
<dbReference type="OrthoDB" id="3176171at2759"/>
<dbReference type="PANTHER" id="PTHR47969:SF9">
    <property type="entry name" value="KINESIN-LIKE PROTEIN"/>
    <property type="match status" value="1"/>
</dbReference>
<dbReference type="GO" id="GO:0003777">
    <property type="term" value="F:microtubule motor activity"/>
    <property type="evidence" value="ECO:0007669"/>
    <property type="project" value="InterPro"/>
</dbReference>
<comment type="similarity">
    <text evidence="8">Belongs to the TRAFAC class myosin-kinesin ATPase superfamily. Kinesin family.</text>
</comment>
<evidence type="ECO:0000256" key="4">
    <source>
        <dbReference type="ARBA" id="ARBA00022701"/>
    </source>
</evidence>
<evidence type="ECO:0000259" key="10">
    <source>
        <dbReference type="PROSITE" id="PS50067"/>
    </source>
</evidence>
<evidence type="ECO:0000256" key="5">
    <source>
        <dbReference type="ARBA" id="ARBA00023054"/>
    </source>
</evidence>
<dbReference type="Gene3D" id="1.10.150.320">
    <property type="entry name" value="Photosystem II 12 kDa extrinsic protein"/>
    <property type="match status" value="1"/>
</dbReference>
<evidence type="ECO:0000256" key="1">
    <source>
        <dbReference type="ARBA" id="ARBA00018237"/>
    </source>
</evidence>
<evidence type="ECO:0000256" key="6">
    <source>
        <dbReference type="ARBA" id="ARBA00023175"/>
    </source>
</evidence>
<dbReference type="Gene3D" id="3.40.850.10">
    <property type="entry name" value="Kinesin motor domain"/>
    <property type="match status" value="1"/>
</dbReference>
<dbReference type="GO" id="GO:0005524">
    <property type="term" value="F:ATP binding"/>
    <property type="evidence" value="ECO:0007669"/>
    <property type="project" value="UniProtKB-UniRule"/>
</dbReference>
<reference evidence="11 12" key="1">
    <citation type="journal article" date="2018" name="Nat. Ecol. Evol.">
        <title>Pezizomycetes genomes reveal the molecular basis of ectomycorrhizal truffle lifestyle.</title>
        <authorList>
            <person name="Murat C."/>
            <person name="Payen T."/>
            <person name="Noel B."/>
            <person name="Kuo A."/>
            <person name="Morin E."/>
            <person name="Chen J."/>
            <person name="Kohler A."/>
            <person name="Krizsan K."/>
            <person name="Balestrini R."/>
            <person name="Da Silva C."/>
            <person name="Montanini B."/>
            <person name="Hainaut M."/>
            <person name="Levati E."/>
            <person name="Barry K.W."/>
            <person name="Belfiori B."/>
            <person name="Cichocki N."/>
            <person name="Clum A."/>
            <person name="Dockter R.B."/>
            <person name="Fauchery L."/>
            <person name="Guy J."/>
            <person name="Iotti M."/>
            <person name="Le Tacon F."/>
            <person name="Lindquist E.A."/>
            <person name="Lipzen A."/>
            <person name="Malagnac F."/>
            <person name="Mello A."/>
            <person name="Molinier V."/>
            <person name="Miyauchi S."/>
            <person name="Poulain J."/>
            <person name="Riccioni C."/>
            <person name="Rubini A."/>
            <person name="Sitrit Y."/>
            <person name="Splivallo R."/>
            <person name="Traeger S."/>
            <person name="Wang M."/>
            <person name="Zifcakova L."/>
            <person name="Wipf D."/>
            <person name="Zambonelli A."/>
            <person name="Paolocci F."/>
            <person name="Nowrousian M."/>
            <person name="Ottonello S."/>
            <person name="Baldrian P."/>
            <person name="Spatafora J.W."/>
            <person name="Henrissat B."/>
            <person name="Nagy L.G."/>
            <person name="Aury J.M."/>
            <person name="Wincker P."/>
            <person name="Grigoriev I.V."/>
            <person name="Bonfante P."/>
            <person name="Martin F.M."/>
        </authorList>
    </citation>
    <scope>NUCLEOTIDE SEQUENCE [LARGE SCALE GENOMIC DNA]</scope>
    <source>
        <strain evidence="11 12">CCBAS932</strain>
    </source>
</reference>
<dbReference type="GO" id="GO:0051231">
    <property type="term" value="P:spindle elongation"/>
    <property type="evidence" value="ECO:0007669"/>
    <property type="project" value="TreeGrafter"/>
</dbReference>
<evidence type="ECO:0000256" key="2">
    <source>
        <dbReference type="ARBA" id="ARBA00022499"/>
    </source>
</evidence>